<keyword evidence="3" id="KW-1185">Reference proteome</keyword>
<dbReference type="AlphaFoldDB" id="A0AA37HGR7"/>
<dbReference type="Proteomes" id="UP001055286">
    <property type="component" value="Unassembled WGS sequence"/>
</dbReference>
<protein>
    <submittedName>
        <fullName evidence="2">Uncharacterized protein</fullName>
    </submittedName>
</protein>
<reference evidence="2" key="2">
    <citation type="submission" date="2021-08" db="EMBL/GenBank/DDBJ databases">
        <authorList>
            <person name="Tani A."/>
            <person name="Ola A."/>
            <person name="Ogura Y."/>
            <person name="Katsura K."/>
            <person name="Hayashi T."/>
        </authorList>
    </citation>
    <scope>NUCLEOTIDE SEQUENCE</scope>
    <source>
        <strain evidence="2">JCM 32048</strain>
    </source>
</reference>
<gene>
    <name evidence="2" type="ORF">MPEAHAMD_5825</name>
</gene>
<feature type="region of interest" description="Disordered" evidence="1">
    <location>
        <begin position="382"/>
        <end position="405"/>
    </location>
</feature>
<comment type="caution">
    <text evidence="2">The sequence shown here is derived from an EMBL/GenBank/DDBJ whole genome shotgun (WGS) entry which is preliminary data.</text>
</comment>
<name>A0AA37HGR7_9HYPH</name>
<organism evidence="2 3">
    <name type="scientific">Methylobacterium frigidaeris</name>
    <dbReference type="NCBI Taxonomy" id="2038277"/>
    <lineage>
        <taxon>Bacteria</taxon>
        <taxon>Pseudomonadati</taxon>
        <taxon>Pseudomonadota</taxon>
        <taxon>Alphaproteobacteria</taxon>
        <taxon>Hyphomicrobiales</taxon>
        <taxon>Methylobacteriaceae</taxon>
        <taxon>Methylobacterium</taxon>
    </lineage>
</organism>
<sequence length="405" mass="44239">MTNLERKLKIALNPDLIDKNEAGNASLFAHGWVNAEVTPDEFIAAVTQRGWAYCAQLGGSRKGSNFLACNVASVDVDYGLTVEEALANPFVRQHALLLYTTVRHSSNAHRFRVVFLLPEKITSPRRMRAINRGLTRCLGGDMAATDPTRISFGNRNAQVHRIDGQVGLELLRELIADAALPDNTDLPAQEIVSRRSVVKLPRDQELRLADGRPMLLCDALPRSVVHCPVHPDENPSAYVVQNRHGVLGVFCSTCAKSFWPVDHRPDDYDPDDFVKAAQAVAAAAAASRPEADASPSLDQLTPEPLTGSSVHLVSGRPAPNELLPGITLVRSKKGSGKTEAVKRLAARVKTALLVGHRRTLIRGSCKRMSFVCYLDVSKKAALPHSHPSSDATSLDDFLWEDEDDQ</sequence>
<reference evidence="2" key="1">
    <citation type="journal article" date="2016" name="Front. Microbiol.">
        <title>Genome Sequence of the Piezophilic, Mesophilic Sulfate-Reducing Bacterium Desulfovibrio indicus J2T.</title>
        <authorList>
            <person name="Cao J."/>
            <person name="Maignien L."/>
            <person name="Shao Z."/>
            <person name="Alain K."/>
            <person name="Jebbar M."/>
        </authorList>
    </citation>
    <scope>NUCLEOTIDE SEQUENCE</scope>
    <source>
        <strain evidence="2">JCM 32048</strain>
    </source>
</reference>
<evidence type="ECO:0000313" key="3">
    <source>
        <dbReference type="Proteomes" id="UP001055286"/>
    </source>
</evidence>
<dbReference type="RefSeq" id="WP_238193023.1">
    <property type="nucleotide sequence ID" value="NZ_BPQJ01000044.1"/>
</dbReference>
<evidence type="ECO:0000256" key="1">
    <source>
        <dbReference type="SAM" id="MobiDB-lite"/>
    </source>
</evidence>
<dbReference type="EMBL" id="BPQJ01000044">
    <property type="protein sequence ID" value="GJD65630.1"/>
    <property type="molecule type" value="Genomic_DNA"/>
</dbReference>
<evidence type="ECO:0000313" key="2">
    <source>
        <dbReference type="EMBL" id="GJD65630.1"/>
    </source>
</evidence>
<feature type="region of interest" description="Disordered" evidence="1">
    <location>
        <begin position="285"/>
        <end position="316"/>
    </location>
</feature>
<accession>A0AA37HGR7</accession>
<proteinExistence type="predicted"/>